<name>A0AC34F4U6_9BILA</name>
<dbReference type="WBParaSite" id="ES5_v2.g11974.t1">
    <property type="protein sequence ID" value="ES5_v2.g11974.t1"/>
    <property type="gene ID" value="ES5_v2.g11974"/>
</dbReference>
<protein>
    <submittedName>
        <fullName evidence="2">Pyridoxal phosphate homeostasis protein</fullName>
    </submittedName>
</protein>
<evidence type="ECO:0000313" key="1">
    <source>
        <dbReference type="Proteomes" id="UP000887579"/>
    </source>
</evidence>
<evidence type="ECO:0000313" key="2">
    <source>
        <dbReference type="WBParaSite" id="ES5_v2.g11974.t1"/>
    </source>
</evidence>
<dbReference type="Proteomes" id="UP000887579">
    <property type="component" value="Unplaced"/>
</dbReference>
<accession>A0AC34F4U6</accession>
<reference evidence="2" key="1">
    <citation type="submission" date="2022-11" db="UniProtKB">
        <authorList>
            <consortium name="WormBaseParasite"/>
        </authorList>
    </citation>
    <scope>IDENTIFICATION</scope>
</reference>
<organism evidence="1 2">
    <name type="scientific">Panagrolaimus sp. ES5</name>
    <dbReference type="NCBI Taxonomy" id="591445"/>
    <lineage>
        <taxon>Eukaryota</taxon>
        <taxon>Metazoa</taxon>
        <taxon>Ecdysozoa</taxon>
        <taxon>Nematoda</taxon>
        <taxon>Chromadorea</taxon>
        <taxon>Rhabditida</taxon>
        <taxon>Tylenchina</taxon>
        <taxon>Panagrolaimomorpha</taxon>
        <taxon>Panagrolaimoidea</taxon>
        <taxon>Panagrolaimidae</taxon>
        <taxon>Panagrolaimus</taxon>
    </lineage>
</organism>
<proteinExistence type="predicted"/>
<sequence length="241" mass="26527">MSDFAYVSQNLQAVLGAILRESKLATQSRVPRLVAVSKTFPAEAIVAAYNEGQRHFGENYIQELATKSEALQTQCPDIRWHYIGHIQSNKIKQLAKIPNLSYIETIESVKHAEILQSALNDLNKTVNVFLQVNTSGEEGKGGVDMEKVVEIAKEIVNSAPKINLAGLMTIGSINESQREDENADFVRLVKARKDVALSLGRAEEDLELSMGMSSDYLVAIKSGSTNVRVGSSIFGNRVYKK</sequence>